<dbReference type="OrthoDB" id="656786at2759"/>
<dbReference type="InterPro" id="IPR032675">
    <property type="entry name" value="LRR_dom_sf"/>
</dbReference>
<evidence type="ECO:0000256" key="1">
    <source>
        <dbReference type="SAM" id="MobiDB-lite"/>
    </source>
</evidence>
<dbReference type="EMBL" id="RWGY01000039">
    <property type="protein sequence ID" value="TVU08637.1"/>
    <property type="molecule type" value="Genomic_DNA"/>
</dbReference>
<evidence type="ECO:0000313" key="3">
    <source>
        <dbReference type="Proteomes" id="UP000324897"/>
    </source>
</evidence>
<dbReference type="AlphaFoldDB" id="A0A5J9TBR3"/>
<name>A0A5J9TBR3_9POAL</name>
<dbReference type="Gene3D" id="3.80.10.10">
    <property type="entry name" value="Ribonuclease Inhibitor"/>
    <property type="match status" value="1"/>
</dbReference>
<feature type="region of interest" description="Disordered" evidence="1">
    <location>
        <begin position="1"/>
        <end position="79"/>
    </location>
</feature>
<organism evidence="2 3">
    <name type="scientific">Eragrostis curvula</name>
    <name type="common">weeping love grass</name>
    <dbReference type="NCBI Taxonomy" id="38414"/>
    <lineage>
        <taxon>Eukaryota</taxon>
        <taxon>Viridiplantae</taxon>
        <taxon>Streptophyta</taxon>
        <taxon>Embryophyta</taxon>
        <taxon>Tracheophyta</taxon>
        <taxon>Spermatophyta</taxon>
        <taxon>Magnoliopsida</taxon>
        <taxon>Liliopsida</taxon>
        <taxon>Poales</taxon>
        <taxon>Poaceae</taxon>
        <taxon>PACMAD clade</taxon>
        <taxon>Chloridoideae</taxon>
        <taxon>Eragrostideae</taxon>
        <taxon>Eragrostidinae</taxon>
        <taxon>Eragrostis</taxon>
    </lineage>
</organism>
<comment type="caution">
    <text evidence="2">The sequence shown here is derived from an EMBL/GenBank/DDBJ whole genome shotgun (WGS) entry which is preliminary data.</text>
</comment>
<sequence length="430" mass="47765">MKMGRNDPSTPSIHAELGRVLDPVEQNRLARETRREGEARAAAATEARGGGGGGSARRRRDGLTHPPRRRRHPPPGARRLLAASPRVCGVVIGIPLSLVGSHGCSMFARGSPKLSTRLLAVANGTKKKCSPKCSGAAKTSPRSHLAEGTYNVTSLDLAKRDIPDLEDETLRQIEDREGFVDLIEEAEENDNRTSPYWYAVRPPHIRGLGVGTLRSLTLKGLTVLRQDFLNTDLPSLEDLHIGECTIAASIRVTSDAMPRLRHLDITDVAVMANDTKAGIDVLADELRTLRVSCYWGSSTEPPPTSDEFEMFRLPARFRASFTAYSSFRLRAPKLRVFDWRCCYADEVRVESVGRLSDVVVELAAGRKPRTTDEELSYVTVEQRDKLMTDILRGLMPGLQPLTGRNVKRKCVRRDDRWVCFEITNAMRILS</sequence>
<feature type="non-terminal residue" evidence="2">
    <location>
        <position position="1"/>
    </location>
</feature>
<proteinExistence type="predicted"/>
<evidence type="ECO:0000313" key="2">
    <source>
        <dbReference type="EMBL" id="TVU08637.1"/>
    </source>
</evidence>
<dbReference type="Gramene" id="TVU08637">
    <property type="protein sequence ID" value="TVU08637"/>
    <property type="gene ID" value="EJB05_42048"/>
</dbReference>
<gene>
    <name evidence="2" type="ORF">EJB05_42048</name>
</gene>
<dbReference type="SUPFAM" id="SSF52047">
    <property type="entry name" value="RNI-like"/>
    <property type="match status" value="1"/>
</dbReference>
<keyword evidence="3" id="KW-1185">Reference proteome</keyword>
<accession>A0A5J9TBR3</accession>
<dbReference type="Proteomes" id="UP000324897">
    <property type="component" value="Chromosome 3"/>
</dbReference>
<feature type="compositionally biased region" description="Basic residues" evidence="1">
    <location>
        <begin position="56"/>
        <end position="73"/>
    </location>
</feature>
<protein>
    <submittedName>
        <fullName evidence="2">Uncharacterized protein</fullName>
    </submittedName>
</protein>
<reference evidence="2 3" key="1">
    <citation type="journal article" date="2019" name="Sci. Rep.">
        <title>A high-quality genome of Eragrostis curvula grass provides insights into Poaceae evolution and supports new strategies to enhance forage quality.</title>
        <authorList>
            <person name="Carballo J."/>
            <person name="Santos B.A.C.M."/>
            <person name="Zappacosta D."/>
            <person name="Garbus I."/>
            <person name="Selva J.P."/>
            <person name="Gallo C.A."/>
            <person name="Diaz A."/>
            <person name="Albertini E."/>
            <person name="Caccamo M."/>
            <person name="Echenique V."/>
        </authorList>
    </citation>
    <scope>NUCLEOTIDE SEQUENCE [LARGE SCALE GENOMIC DNA]</scope>
    <source>
        <strain evidence="3">cv. Victoria</strain>
        <tissue evidence="2">Leaf</tissue>
    </source>
</reference>
<feature type="compositionally biased region" description="Basic and acidic residues" evidence="1">
    <location>
        <begin position="28"/>
        <end position="39"/>
    </location>
</feature>